<name>A0A246WJR2_9BURK</name>
<evidence type="ECO:0000256" key="1">
    <source>
        <dbReference type="SAM" id="SignalP"/>
    </source>
</evidence>
<accession>A0A246WJR2</accession>
<feature type="chain" id="PRO_5013123254" description="Lipoprotein" evidence="1">
    <location>
        <begin position="32"/>
        <end position="109"/>
    </location>
</feature>
<gene>
    <name evidence="2" type="ORF">CEJ42_23995</name>
</gene>
<protein>
    <recommendedName>
        <fullName evidence="4">Lipoprotein</fullName>
    </recommendedName>
</protein>
<reference evidence="2 3" key="1">
    <citation type="submission" date="2017-06" db="EMBL/GenBank/DDBJ databases">
        <title>Herbaspirillum phytohormonus sp. nov., isolated from the root nodule of Robinia pseudoacacia in lead-zinc mine.</title>
        <authorList>
            <person name="Fan M."/>
            <person name="Lin Y."/>
        </authorList>
    </citation>
    <scope>NUCLEOTIDE SEQUENCE [LARGE SCALE GENOMIC DNA]</scope>
    <source>
        <strain evidence="2 3">HZ10</strain>
    </source>
</reference>
<evidence type="ECO:0000313" key="2">
    <source>
        <dbReference type="EMBL" id="OWY26438.1"/>
    </source>
</evidence>
<comment type="caution">
    <text evidence="2">The sequence shown here is derived from an EMBL/GenBank/DDBJ whole genome shotgun (WGS) entry which is preliminary data.</text>
</comment>
<dbReference type="EMBL" id="NJGU01000020">
    <property type="protein sequence ID" value="OWY26438.1"/>
    <property type="molecule type" value="Genomic_DNA"/>
</dbReference>
<evidence type="ECO:0008006" key="4">
    <source>
        <dbReference type="Google" id="ProtNLM"/>
    </source>
</evidence>
<proteinExistence type="predicted"/>
<dbReference type="Proteomes" id="UP000197596">
    <property type="component" value="Unassembled WGS sequence"/>
</dbReference>
<dbReference type="PROSITE" id="PS51257">
    <property type="entry name" value="PROKAR_LIPOPROTEIN"/>
    <property type="match status" value="1"/>
</dbReference>
<dbReference type="RefSeq" id="WP_088752778.1">
    <property type="nucleotide sequence ID" value="NZ_CP193789.1"/>
</dbReference>
<keyword evidence="1" id="KW-0732">Signal</keyword>
<sequence>MRTSHLSRRLRAGSLLAACAGAAALSGCANFSEVKSEDRDLFMVSATGVSYTMSIPALTAAAKEKAYDFCGKQQMKADLRQLVRGWRPMQVELYFRCQPQGVSLQALLD</sequence>
<feature type="signal peptide" evidence="1">
    <location>
        <begin position="1"/>
        <end position="31"/>
    </location>
</feature>
<dbReference type="AlphaFoldDB" id="A0A246WJR2"/>
<evidence type="ECO:0000313" key="3">
    <source>
        <dbReference type="Proteomes" id="UP000197596"/>
    </source>
</evidence>
<organism evidence="2 3">
    <name type="scientific">Herbaspirillum robiniae</name>
    <dbReference type="NCBI Taxonomy" id="2014887"/>
    <lineage>
        <taxon>Bacteria</taxon>
        <taxon>Pseudomonadati</taxon>
        <taxon>Pseudomonadota</taxon>
        <taxon>Betaproteobacteria</taxon>
        <taxon>Burkholderiales</taxon>
        <taxon>Oxalobacteraceae</taxon>
        <taxon>Herbaspirillum</taxon>
    </lineage>
</organism>